<feature type="transmembrane region" description="Helical" evidence="3">
    <location>
        <begin position="63"/>
        <end position="80"/>
    </location>
</feature>
<sequence>MNSLPNYHRSHSNISSSTNHHLNIISSNNRFTHSLNRLTNTPQHQQSTLQPISILRASRRSRILLIITAFISSVLIYYYWPQLKNRSLHSLSSSTNPDLFKIPTVSRDVLDVLEELDQSQLSDEEKAIREMLANNDTSSSSSSQQEEEEEENSTSLPVVSHLPSDLRHSSSSKPITCPDHLPSPCRFLIAGYIGEQETKAQIHLHQLGLLAMALNRTLVLPQLSQSRMGSCLEHPFDLYYHPSSLSQLGVRTITHDQFLIWANSHSESPTARLVAIVDHKQLPSTSTKGSVSYDHSTLTRDSFSFIENRQLCIRNNGPPSNLKKLSYNKNLNLNFNSFAPLKIVSPARWHKSTQTRDQLAEQIITSIRRSDLNQPIETTPTRSNKRDTLHSDPQSSEGEVPDTLVINYELRYPFLDPVSRTSQIVLRGGGGDDWTDHHAQYMQTDELKAFQHFPYASVWVDLAEALVKKAPAMIGIHWRQENMQVTELQKCATSLLLTLDSLKTSYPSLEAVYLSTDYPIEQVLNDNGAKKSAIEQVHIKAHSGTFSKSITQDHHAIMRELMKHPIPLKWYTFNTLIDTLDMSLGLLDKLMHLPVFTRIKEIDGMMKDTKKMEENRKELTRLIKDKLRLKAEPAGKAEEEEEEEGDGMDMGIIGIIEKLLLTRATLFLTGTPNQCSKLSSFTNQIVSERQRHADLTLAHSGYLLDYDFLGNSQPNLQRFNLVEFWGPSP</sequence>
<organism evidence="4 5">
    <name type="scientific">Puccinia coronata f. sp. avenae</name>
    <dbReference type="NCBI Taxonomy" id="200324"/>
    <lineage>
        <taxon>Eukaryota</taxon>
        <taxon>Fungi</taxon>
        <taxon>Dikarya</taxon>
        <taxon>Basidiomycota</taxon>
        <taxon>Pucciniomycotina</taxon>
        <taxon>Pucciniomycetes</taxon>
        <taxon>Pucciniales</taxon>
        <taxon>Pucciniaceae</taxon>
        <taxon>Puccinia</taxon>
    </lineage>
</organism>
<gene>
    <name evidence="4" type="ORF">PCANC_18422</name>
</gene>
<comment type="caution">
    <text evidence="4">The sequence shown here is derived from an EMBL/GenBank/DDBJ whole genome shotgun (WGS) entry which is preliminary data.</text>
</comment>
<evidence type="ECO:0000313" key="5">
    <source>
        <dbReference type="Proteomes" id="UP000235388"/>
    </source>
</evidence>
<dbReference type="AlphaFoldDB" id="A0A2N5SK79"/>
<keyword evidence="1" id="KW-0175">Coiled coil</keyword>
<feature type="coiled-coil region" evidence="1">
    <location>
        <begin position="602"/>
        <end position="632"/>
    </location>
</feature>
<name>A0A2N5SK79_9BASI</name>
<dbReference type="Gene3D" id="3.40.50.11350">
    <property type="match status" value="1"/>
</dbReference>
<feature type="region of interest" description="Disordered" evidence="2">
    <location>
        <begin position="134"/>
        <end position="177"/>
    </location>
</feature>
<keyword evidence="3" id="KW-0472">Membrane</keyword>
<protein>
    <submittedName>
        <fullName evidence="4">Uncharacterized protein</fullName>
    </submittedName>
</protein>
<reference evidence="4 5" key="1">
    <citation type="submission" date="2017-11" db="EMBL/GenBank/DDBJ databases">
        <title>De novo assembly and phasing of dikaryotic genomes from two isolates of Puccinia coronata f. sp. avenae, the causal agent of oat crown rust.</title>
        <authorList>
            <person name="Miller M.E."/>
            <person name="Zhang Y."/>
            <person name="Omidvar V."/>
            <person name="Sperschneider J."/>
            <person name="Schwessinger B."/>
            <person name="Raley C."/>
            <person name="Palmer J.M."/>
            <person name="Garnica D."/>
            <person name="Upadhyaya N."/>
            <person name="Rathjen J."/>
            <person name="Taylor J.M."/>
            <person name="Park R.F."/>
            <person name="Dodds P.N."/>
            <person name="Hirsch C.D."/>
            <person name="Kianian S.F."/>
            <person name="Figueroa M."/>
        </authorList>
    </citation>
    <scope>NUCLEOTIDE SEQUENCE [LARGE SCALE GENOMIC DNA]</scope>
    <source>
        <strain evidence="4">12NC29</strain>
    </source>
</reference>
<accession>A0A2N5SK79</accession>
<feature type="compositionally biased region" description="Polar residues" evidence="2">
    <location>
        <begin position="370"/>
        <end position="382"/>
    </location>
</feature>
<dbReference type="OrthoDB" id="2020419at2759"/>
<dbReference type="EMBL" id="PGCJ01000943">
    <property type="protein sequence ID" value="PLW13650.1"/>
    <property type="molecule type" value="Genomic_DNA"/>
</dbReference>
<evidence type="ECO:0000256" key="3">
    <source>
        <dbReference type="SAM" id="Phobius"/>
    </source>
</evidence>
<feature type="region of interest" description="Disordered" evidence="2">
    <location>
        <begin position="370"/>
        <end position="400"/>
    </location>
</feature>
<keyword evidence="3" id="KW-0812">Transmembrane</keyword>
<evidence type="ECO:0000313" key="4">
    <source>
        <dbReference type="EMBL" id="PLW13650.1"/>
    </source>
</evidence>
<evidence type="ECO:0000256" key="2">
    <source>
        <dbReference type="SAM" id="MobiDB-lite"/>
    </source>
</evidence>
<dbReference type="Proteomes" id="UP000235388">
    <property type="component" value="Unassembled WGS sequence"/>
</dbReference>
<keyword evidence="5" id="KW-1185">Reference proteome</keyword>
<proteinExistence type="predicted"/>
<evidence type="ECO:0000256" key="1">
    <source>
        <dbReference type="SAM" id="Coils"/>
    </source>
</evidence>
<keyword evidence="3" id="KW-1133">Transmembrane helix</keyword>